<sequence>MKFVQHSVRLPLALDKALRHESQRLQVSPYALLQKCVQAGLSSLSGEQAGPQLTAEIAREIGTLAARLAHVERLTERTLFVACAAYTYARAAAGPSADQSTLTQAIQDAFTRQINLAGDS</sequence>
<organism evidence="1 2">
    <name type="scientific">Acidiphilium iwatense</name>
    <dbReference type="NCBI Taxonomy" id="768198"/>
    <lineage>
        <taxon>Bacteria</taxon>
        <taxon>Pseudomonadati</taxon>
        <taxon>Pseudomonadota</taxon>
        <taxon>Alphaproteobacteria</taxon>
        <taxon>Acetobacterales</taxon>
        <taxon>Acidocellaceae</taxon>
        <taxon>Acidiphilium</taxon>
    </lineage>
</organism>
<keyword evidence="2" id="KW-1185">Reference proteome</keyword>
<evidence type="ECO:0000313" key="1">
    <source>
        <dbReference type="EMBL" id="MCF3948802.1"/>
    </source>
</evidence>
<accession>A0ABS9E1C6</accession>
<proteinExistence type="predicted"/>
<evidence type="ECO:0000313" key="2">
    <source>
        <dbReference type="Proteomes" id="UP001521209"/>
    </source>
</evidence>
<dbReference type="RefSeq" id="WP_235706112.1">
    <property type="nucleotide sequence ID" value="NZ_JAKGBZ010000084.1"/>
</dbReference>
<gene>
    <name evidence="1" type="ORF">L2A60_19310</name>
</gene>
<protein>
    <submittedName>
        <fullName evidence="1">Uncharacterized protein</fullName>
    </submittedName>
</protein>
<dbReference type="Proteomes" id="UP001521209">
    <property type="component" value="Unassembled WGS sequence"/>
</dbReference>
<dbReference type="EMBL" id="JAKGBZ010000084">
    <property type="protein sequence ID" value="MCF3948802.1"/>
    <property type="molecule type" value="Genomic_DNA"/>
</dbReference>
<comment type="caution">
    <text evidence="1">The sequence shown here is derived from an EMBL/GenBank/DDBJ whole genome shotgun (WGS) entry which is preliminary data.</text>
</comment>
<reference evidence="1 2" key="1">
    <citation type="submission" date="2022-01" db="EMBL/GenBank/DDBJ databases">
        <authorList>
            <person name="Won M."/>
            <person name="Kim S.-J."/>
            <person name="Kwon S.-W."/>
        </authorList>
    </citation>
    <scope>NUCLEOTIDE SEQUENCE [LARGE SCALE GENOMIC DNA]</scope>
    <source>
        <strain evidence="1 2">KCTC 23505</strain>
    </source>
</reference>
<name>A0ABS9E1C6_9PROT</name>